<dbReference type="HOGENOM" id="CLU_084156_0_0_9"/>
<dbReference type="Pfam" id="PF10648">
    <property type="entry name" value="Gmad2"/>
    <property type="match status" value="1"/>
</dbReference>
<reference evidence="4" key="1">
    <citation type="submission" date="2011-05" db="EMBL/GenBank/DDBJ databases">
        <title>Complete sequence of Desulfotomaculum ruminis DSM 2154.</title>
        <authorList>
            <person name="Lucas S."/>
            <person name="Copeland A."/>
            <person name="Lapidus A."/>
            <person name="Cheng J.-F."/>
            <person name="Goodwin L."/>
            <person name="Pitluck S."/>
            <person name="Lu M."/>
            <person name="Detter J.C."/>
            <person name="Han C."/>
            <person name="Tapia R."/>
            <person name="Land M."/>
            <person name="Hauser L."/>
            <person name="Kyrpides N."/>
            <person name="Ivanova N."/>
            <person name="Mikhailova N."/>
            <person name="Pagani I."/>
            <person name="Stams A.J.M."/>
            <person name="Plugge C.M."/>
            <person name="Muyzer G."/>
            <person name="Kuever J."/>
            <person name="Parshina S.N."/>
            <person name="Ivanova A.E."/>
            <person name="Nazina T.N."/>
            <person name="Brambilla E."/>
            <person name="Spring S."/>
            <person name="Klenk H.-P."/>
            <person name="Woyke T."/>
        </authorList>
    </citation>
    <scope>NUCLEOTIDE SEQUENCE [LARGE SCALE GENOMIC DNA]</scope>
    <source>
        <strain evidence="4">ATCC 23193 / DSM 2154 / NCIB 8452 / DL</strain>
    </source>
</reference>
<evidence type="ECO:0000256" key="1">
    <source>
        <dbReference type="SAM" id="SignalP"/>
    </source>
</evidence>
<dbReference type="InterPro" id="IPR018911">
    <property type="entry name" value="Gmad2_Ig-like_dom"/>
</dbReference>
<dbReference type="AlphaFoldDB" id="F6DT78"/>
<feature type="signal peptide" evidence="1">
    <location>
        <begin position="1"/>
        <end position="22"/>
    </location>
</feature>
<dbReference type="Proteomes" id="UP000009234">
    <property type="component" value="Chromosome"/>
</dbReference>
<organism evidence="3 4">
    <name type="scientific">Desulforamulus ruminis (strain ATCC 23193 / DSM 2154 / NCIMB 8452 / DL)</name>
    <name type="common">Desulfotomaculum ruminis</name>
    <dbReference type="NCBI Taxonomy" id="696281"/>
    <lineage>
        <taxon>Bacteria</taxon>
        <taxon>Bacillati</taxon>
        <taxon>Bacillota</taxon>
        <taxon>Clostridia</taxon>
        <taxon>Eubacteriales</taxon>
        <taxon>Peptococcaceae</taxon>
        <taxon>Desulforamulus</taxon>
    </lineage>
</organism>
<feature type="chain" id="PRO_5039153739" evidence="1">
    <location>
        <begin position="23"/>
        <end position="285"/>
    </location>
</feature>
<dbReference type="OrthoDB" id="1785802at2"/>
<accession>F6DT78</accession>
<feature type="domain" description="Bacterial spore germination immunoglobulin-like" evidence="2">
    <location>
        <begin position="184"/>
        <end position="256"/>
    </location>
</feature>
<proteinExistence type="predicted"/>
<dbReference type="RefSeq" id="WP_013842935.1">
    <property type="nucleotide sequence ID" value="NC_015589.1"/>
</dbReference>
<sequence length="285" mass="30220">MRRGQIFLCLMLVLLVPLGCTAAKKPDVQTQPKTIIVPEVSKISFQMVEFEKAPEIVQALAKNLNEKHFATWTAVNGTNYIVVSQDQLPAGNSVQISEIERRVPANDFDWVNVRLKYLSGVSSEQKNSTAKPLVASFTLDRTVKALGFEIAKEAAKAPAPVAPAPAAPKNTGAASTPVTEKGLKLDAPKAGDQIKSPLQISGSAGGVDGTVRVRLKGANGMTLVEKPLQPVGGNFNTTINFTSPVREEKGTVEAFVTGEDGLEKDNVSVPVTILPANTPETPGAP</sequence>
<evidence type="ECO:0000259" key="2">
    <source>
        <dbReference type="Pfam" id="PF10648"/>
    </source>
</evidence>
<name>F6DT78_DESRL</name>
<reference evidence="3 4" key="2">
    <citation type="journal article" date="2012" name="Stand. Genomic Sci.">
        <title>Complete genome sequence of the sulfate-reducing firmicute Desulfotomaculum ruminis type strain (DL(T)).</title>
        <authorList>
            <person name="Spring S."/>
            <person name="Visser M."/>
            <person name="Lu M."/>
            <person name="Copeland A."/>
            <person name="Lapidus A."/>
            <person name="Lucas S."/>
            <person name="Cheng J.F."/>
            <person name="Han C."/>
            <person name="Tapia R."/>
            <person name="Goodwin L.A."/>
            <person name="Pitluck S."/>
            <person name="Ivanova N."/>
            <person name="Land M."/>
            <person name="Hauser L."/>
            <person name="Larimer F."/>
            <person name="Rohde M."/>
            <person name="Goker M."/>
            <person name="Detter J.C."/>
            <person name="Kyrpides N.C."/>
            <person name="Woyke T."/>
            <person name="Schaap P.J."/>
            <person name="Plugge C.M."/>
            <person name="Muyzer G."/>
            <person name="Kuever J."/>
            <person name="Pereira I.A."/>
            <person name="Parshina S.N."/>
            <person name="Bernier-Latmani R."/>
            <person name="Stams A.J."/>
            <person name="Klenk H.P."/>
        </authorList>
    </citation>
    <scope>NUCLEOTIDE SEQUENCE [LARGE SCALE GENOMIC DNA]</scope>
    <source>
        <strain evidence="4">ATCC 23193 / DSM 2154 / NCIB 8452 / DL</strain>
    </source>
</reference>
<dbReference type="KEGG" id="dru:Desru_2970"/>
<evidence type="ECO:0000313" key="3">
    <source>
        <dbReference type="EMBL" id="AEG61183.1"/>
    </source>
</evidence>
<evidence type="ECO:0000313" key="4">
    <source>
        <dbReference type="Proteomes" id="UP000009234"/>
    </source>
</evidence>
<dbReference type="EMBL" id="CP002780">
    <property type="protein sequence ID" value="AEG61183.1"/>
    <property type="molecule type" value="Genomic_DNA"/>
</dbReference>
<keyword evidence="4" id="KW-1185">Reference proteome</keyword>
<keyword evidence="1" id="KW-0732">Signal</keyword>
<gene>
    <name evidence="3" type="ordered locus">Desru_2970</name>
</gene>
<protein>
    <submittedName>
        <fullName evidence="3">Spore germination protein-like Gmad2</fullName>
    </submittedName>
</protein>
<dbReference type="STRING" id="696281.Desru_2970"/>